<name>A0A2S5Z966_9GAMM</name>
<comment type="caution">
    <text evidence="2">The sequence shown here is derived from an EMBL/GenBank/DDBJ whole genome shotgun (WGS) entry which is preliminary data.</text>
</comment>
<gene>
    <name evidence="2" type="ORF">KEHDKFFH_11380</name>
</gene>
<dbReference type="RefSeq" id="WP_104322041.1">
    <property type="nucleotide sequence ID" value="NZ_PSSX01000009.1"/>
</dbReference>
<dbReference type="EMBL" id="PSSX01000009">
    <property type="protein sequence ID" value="PPI83926.1"/>
    <property type="molecule type" value="Genomic_DNA"/>
</dbReference>
<reference evidence="2 3" key="1">
    <citation type="submission" date="2018-01" db="EMBL/GenBank/DDBJ databases">
        <title>Complete genome sequences of the type strains of Marinobacter flavimaris and Marinobacter maroccanus.</title>
        <authorList>
            <person name="Palau M."/>
            <person name="Boujida N."/>
            <person name="Manresa A."/>
            <person name="Minana-Galbis D."/>
        </authorList>
    </citation>
    <scope>NUCLEOTIDE SEQUENCE [LARGE SCALE GENOMIC DNA]</scope>
    <source>
        <strain evidence="2 3">N4</strain>
    </source>
</reference>
<sequence>MQVRTTQILVNNLYKWGVETMNTKYALPMVLASSVMLSGCWLDDDDDPATTSVRVLHASSDAPAVNVRVNGDVVVPGADYKQAAALTPSAGVADIAVDGLLPGGETVTVISADGVSLRSDTSYDVIAVGKVGDETIEPLILTDDGARDDANSARLRVVHLSPEAQTAAAGPVDVYVTASGDPLPAEATFSFSFKESVGPLELPASDDYQIRVTPAGSDTVVYDSGQIGLPAGSDLLVGAVDNTGANSDASPISLVVLNGSNVAEIFDAGQDAGVRVVHASSNAPDVDVFVGETGPAALSDITFGSVSPFAFLDGYAALPAGDTRVRVAAAGTMLSGGQVVIDETLPLVNGQGYSVLAVGQLDNIEALVAEDTVRSIATQASLRIVHASAAAGNVDIYLVPGTQDGIGNADPALSDVPFKAVTDYLPIADGTYNVYIAPAGTGTPAITAEGVELNAGGVYTVVARDADPDNADPALQALGLILFDDFVGQPQ</sequence>
<dbReference type="InterPro" id="IPR025510">
    <property type="entry name" value="DUF4397"/>
</dbReference>
<feature type="domain" description="DUF4397" evidence="1">
    <location>
        <begin position="272"/>
        <end position="397"/>
    </location>
</feature>
<dbReference type="Pfam" id="PF14344">
    <property type="entry name" value="DUF4397"/>
    <property type="match status" value="3"/>
</dbReference>
<accession>A0A2S5Z966</accession>
<keyword evidence="3" id="KW-1185">Reference proteome</keyword>
<proteinExistence type="predicted"/>
<evidence type="ECO:0000313" key="2">
    <source>
        <dbReference type="EMBL" id="PPI83926.1"/>
    </source>
</evidence>
<dbReference type="OrthoDB" id="9783299at2"/>
<protein>
    <submittedName>
        <fullName evidence="2">DUF4397 domain-containing protein</fullName>
    </submittedName>
</protein>
<dbReference type="Proteomes" id="UP000239917">
    <property type="component" value="Unassembled WGS sequence"/>
</dbReference>
<evidence type="ECO:0000313" key="3">
    <source>
        <dbReference type="Proteomes" id="UP000239917"/>
    </source>
</evidence>
<feature type="domain" description="DUF4397" evidence="1">
    <location>
        <begin position="406"/>
        <end position="470"/>
    </location>
</feature>
<organism evidence="2 3">
    <name type="scientific">Marinobacter maroccanus</name>
    <dbReference type="NCBI Taxonomy" id="2055143"/>
    <lineage>
        <taxon>Bacteria</taxon>
        <taxon>Pseudomonadati</taxon>
        <taxon>Pseudomonadota</taxon>
        <taxon>Gammaproteobacteria</taxon>
        <taxon>Pseudomonadales</taxon>
        <taxon>Marinobacteraceae</taxon>
        <taxon>Marinobacter</taxon>
    </lineage>
</organism>
<feature type="domain" description="DUF4397" evidence="1">
    <location>
        <begin position="52"/>
        <end position="165"/>
    </location>
</feature>
<dbReference type="AlphaFoldDB" id="A0A2S5Z966"/>
<evidence type="ECO:0000259" key="1">
    <source>
        <dbReference type="Pfam" id="PF14344"/>
    </source>
</evidence>